<evidence type="ECO:0000313" key="2">
    <source>
        <dbReference type="EMBL" id="CAM75156.1"/>
    </source>
</evidence>
<proteinExistence type="predicted"/>
<dbReference type="AlphaFoldDB" id="A4TWZ9"/>
<feature type="transmembrane region" description="Helical" evidence="1">
    <location>
        <begin position="15"/>
        <end position="33"/>
    </location>
</feature>
<gene>
    <name evidence="2" type="ORF">MGR_0653</name>
</gene>
<keyword evidence="1" id="KW-0812">Transmembrane</keyword>
<organism evidence="2">
    <name type="scientific">Magnetospirillum gryphiswaldense</name>
    <dbReference type="NCBI Taxonomy" id="55518"/>
    <lineage>
        <taxon>Bacteria</taxon>
        <taxon>Pseudomonadati</taxon>
        <taxon>Pseudomonadota</taxon>
        <taxon>Alphaproteobacteria</taxon>
        <taxon>Rhodospirillales</taxon>
        <taxon>Rhodospirillaceae</taxon>
        <taxon>Magnetospirillum</taxon>
    </lineage>
</organism>
<protein>
    <submittedName>
        <fullName evidence="2">Uncharacterized protein</fullName>
    </submittedName>
</protein>
<keyword evidence="1" id="KW-0472">Membrane</keyword>
<sequence>MSPKFYASFGFTPPLFGATRHVSPMLAGIMVIIRSRLNPRRATIRFFSDAIAQ</sequence>
<accession>A4TWZ9</accession>
<dbReference type="EMBL" id="CU459003">
    <property type="protein sequence ID" value="CAM75156.1"/>
    <property type="molecule type" value="Genomic_DNA"/>
</dbReference>
<evidence type="ECO:0000256" key="1">
    <source>
        <dbReference type="SAM" id="Phobius"/>
    </source>
</evidence>
<keyword evidence="1" id="KW-1133">Transmembrane helix</keyword>
<name>A4TWZ9_9PROT</name>
<reference evidence="2" key="1">
    <citation type="journal article" date="2007" name="J. Bacteriol.">
        <title>Comparative genome analysis of four magnetotactic bacteria reveals a complex set of group-specific genes implicated in magnetosome biomineralization and function.</title>
        <authorList>
            <person name="Richter M."/>
            <person name="Kube M."/>
            <person name="Bazylinski D.A."/>
            <person name="Lombardot T."/>
            <person name="Gloeckner F.O."/>
            <person name="Reinhardt R."/>
            <person name="Schueler D."/>
        </authorList>
    </citation>
    <scope>NUCLEOTIDE SEQUENCE</scope>
    <source>
        <strain evidence="2">MSR-1</strain>
    </source>
</reference>